<organism evidence="3 4">
    <name type="scientific">Marinomonas pollencensis</name>
    <dbReference type="NCBI Taxonomy" id="491954"/>
    <lineage>
        <taxon>Bacteria</taxon>
        <taxon>Pseudomonadati</taxon>
        <taxon>Pseudomonadota</taxon>
        <taxon>Gammaproteobacteria</taxon>
        <taxon>Oceanospirillales</taxon>
        <taxon>Oceanospirillaceae</taxon>
        <taxon>Marinomonas</taxon>
    </lineage>
</organism>
<dbReference type="PANTHER" id="PTHR14087">
    <property type="entry name" value="THYMOCYTE NUCLEAR PROTEIN 1"/>
    <property type="match status" value="1"/>
</dbReference>
<evidence type="ECO:0000313" key="3">
    <source>
        <dbReference type="EMBL" id="REG84244.1"/>
    </source>
</evidence>
<evidence type="ECO:0000313" key="4">
    <source>
        <dbReference type="Proteomes" id="UP000256542"/>
    </source>
</evidence>
<dbReference type="InterPro" id="IPR047197">
    <property type="entry name" value="THYN1-like_EVE"/>
</dbReference>
<protein>
    <submittedName>
        <fullName evidence="3">Putative RNA-binding protein with PUA-like domain</fullName>
    </submittedName>
</protein>
<comment type="caution">
    <text evidence="3">The sequence shown here is derived from an EMBL/GenBank/DDBJ whole genome shotgun (WGS) entry which is preliminary data.</text>
</comment>
<gene>
    <name evidence="3" type="ORF">DFP81_104123</name>
</gene>
<dbReference type="OrthoDB" id="9791347at2"/>
<dbReference type="InterPro" id="IPR052181">
    <property type="entry name" value="5hmC_binding"/>
</dbReference>
<name>A0A3E0DN15_9GAMM</name>
<dbReference type="PANTHER" id="PTHR14087:SF7">
    <property type="entry name" value="THYMOCYTE NUCLEAR PROTEIN 1"/>
    <property type="match status" value="1"/>
</dbReference>
<proteinExistence type="predicted"/>
<dbReference type="EMBL" id="QUNG01000004">
    <property type="protein sequence ID" value="REG84244.1"/>
    <property type="molecule type" value="Genomic_DNA"/>
</dbReference>
<dbReference type="SUPFAM" id="SSF88697">
    <property type="entry name" value="PUA domain-like"/>
    <property type="match status" value="1"/>
</dbReference>
<dbReference type="InterPro" id="IPR002740">
    <property type="entry name" value="EVE_domain"/>
</dbReference>
<sequence length="153" mass="17541">MPQYWLMKSEPDAFSIHDLKQQGPSPWDGVRNYQARNFMKNMEVGDLVFFYHSSCKPAGIAGIAQVTRRAYPDYTSWDSSSPYYDPKSTKESPRWFMVDIELVKILPSIITLSRLKQDPALSDMTLVKKGSRLSVMPVLASEWQHILNTTHQA</sequence>
<feature type="domain" description="EVE" evidence="2">
    <location>
        <begin position="3"/>
        <end position="148"/>
    </location>
</feature>
<dbReference type="CDD" id="cd21133">
    <property type="entry name" value="EVE"/>
    <property type="match status" value="1"/>
</dbReference>
<accession>A0A3E0DN15</accession>
<dbReference type="AlphaFoldDB" id="A0A3E0DN15"/>
<dbReference type="Pfam" id="PF01878">
    <property type="entry name" value="EVE"/>
    <property type="match status" value="1"/>
</dbReference>
<keyword evidence="4" id="KW-1185">Reference proteome</keyword>
<evidence type="ECO:0000256" key="1">
    <source>
        <dbReference type="ARBA" id="ARBA00022553"/>
    </source>
</evidence>
<dbReference type="RefSeq" id="WP_115897150.1">
    <property type="nucleotide sequence ID" value="NZ_QUNG01000004.1"/>
</dbReference>
<dbReference type="FunFam" id="3.10.590.10:FF:000003">
    <property type="entry name" value="Thymocyte nuclear protein 1"/>
    <property type="match status" value="1"/>
</dbReference>
<keyword evidence="1" id="KW-0597">Phosphoprotein</keyword>
<evidence type="ECO:0000259" key="2">
    <source>
        <dbReference type="Pfam" id="PF01878"/>
    </source>
</evidence>
<reference evidence="3 4" key="1">
    <citation type="submission" date="2018-08" db="EMBL/GenBank/DDBJ databases">
        <title>Genomic Encyclopedia of Type Strains, Phase III (KMG-III): the genomes of soil and plant-associated and newly described type strains.</title>
        <authorList>
            <person name="Whitman W."/>
        </authorList>
    </citation>
    <scope>NUCLEOTIDE SEQUENCE [LARGE SCALE GENOMIC DNA]</scope>
    <source>
        <strain evidence="3 4">CECT 7375</strain>
    </source>
</reference>
<dbReference type="Proteomes" id="UP000256542">
    <property type="component" value="Unassembled WGS sequence"/>
</dbReference>
<dbReference type="InterPro" id="IPR015947">
    <property type="entry name" value="PUA-like_sf"/>
</dbReference>
<dbReference type="Gene3D" id="3.10.590.10">
    <property type="entry name" value="ph1033 like domains"/>
    <property type="match status" value="1"/>
</dbReference>